<dbReference type="InterPro" id="IPR029044">
    <property type="entry name" value="Nucleotide-diphossugar_trans"/>
</dbReference>
<evidence type="ECO:0000313" key="10">
    <source>
        <dbReference type="Proteomes" id="UP001056132"/>
    </source>
</evidence>
<organism evidence="8 10">
    <name type="scientific">Cupriavidus campinensis</name>
    <dbReference type="NCBI Taxonomy" id="151783"/>
    <lineage>
        <taxon>Bacteria</taxon>
        <taxon>Pseudomonadati</taxon>
        <taxon>Pseudomonadota</taxon>
        <taxon>Betaproteobacteria</taxon>
        <taxon>Burkholderiales</taxon>
        <taxon>Burkholderiaceae</taxon>
        <taxon>Cupriavidus</taxon>
    </lineage>
</organism>
<evidence type="ECO:0000256" key="5">
    <source>
        <dbReference type="ARBA" id="ARBA00023136"/>
    </source>
</evidence>
<dbReference type="KEGG" id="ccam:M5D45_19405"/>
<name>A0AAE9I4W5_9BURK</name>
<dbReference type="Gene3D" id="3.90.550.10">
    <property type="entry name" value="Spore Coat Polysaccharide Biosynthesis Protein SpsA, Chain A"/>
    <property type="match status" value="1"/>
</dbReference>
<dbReference type="InterPro" id="IPR001173">
    <property type="entry name" value="Glyco_trans_2-like"/>
</dbReference>
<dbReference type="Pfam" id="PF00535">
    <property type="entry name" value="Glycos_transf_2"/>
    <property type="match status" value="1"/>
</dbReference>
<reference evidence="7 9" key="1">
    <citation type="submission" date="2019-05" db="EMBL/GenBank/DDBJ databases">
        <title>Whole genome sequence analysis of Cupriavidus campinensis S14E4C strain.</title>
        <authorList>
            <person name="Abbaszade G."/>
            <person name="Szabo A."/>
            <person name="Toumi M."/>
            <person name="Toth E."/>
        </authorList>
    </citation>
    <scope>NUCLEOTIDE SEQUENCE [LARGE SCALE GENOMIC DNA]</scope>
    <source>
        <strain evidence="7 9">S14E4C</strain>
    </source>
</reference>
<dbReference type="GO" id="GO:0005886">
    <property type="term" value="C:plasma membrane"/>
    <property type="evidence" value="ECO:0007669"/>
    <property type="project" value="UniProtKB-SubCell"/>
</dbReference>
<evidence type="ECO:0000259" key="6">
    <source>
        <dbReference type="Pfam" id="PF00535"/>
    </source>
</evidence>
<proteinExistence type="predicted"/>
<dbReference type="RefSeq" id="WP_144202984.1">
    <property type="nucleotide sequence ID" value="NZ_CP097331.1"/>
</dbReference>
<gene>
    <name evidence="7" type="ORF">FGG12_27210</name>
    <name evidence="8" type="ORF">M5D45_19405</name>
</gene>
<evidence type="ECO:0000313" key="8">
    <source>
        <dbReference type="EMBL" id="URF07374.1"/>
    </source>
</evidence>
<keyword evidence="4" id="KW-0808">Transferase</keyword>
<sequence length="228" mass="24376">MIGVVVPVHNEEDHLEACLRALAMAATHPALGGEAVRVVIVLDACDDGSAAIAQRHAPERITCLAIAARNVGEARRAGAQHLLARQARWLAFTDADSRVAPDWLVAQLALRADAVCGLVTVEDWSPQPPHVATRFAARYRREEGHRHVHGANLGVCSHAYRRAGGFLPHPVSEDVALIEALQAINAHIAWSTLPQVTTSARARGRLAGGFADHLAMLATAHEGETLLP</sequence>
<dbReference type="SUPFAM" id="SSF53448">
    <property type="entry name" value="Nucleotide-diphospho-sugar transferases"/>
    <property type="match status" value="1"/>
</dbReference>
<dbReference type="CDD" id="cd00761">
    <property type="entry name" value="Glyco_tranf_GTA_type"/>
    <property type="match status" value="1"/>
</dbReference>
<dbReference type="PANTHER" id="PTHR43646">
    <property type="entry name" value="GLYCOSYLTRANSFERASE"/>
    <property type="match status" value="1"/>
</dbReference>
<evidence type="ECO:0000256" key="4">
    <source>
        <dbReference type="ARBA" id="ARBA00022679"/>
    </source>
</evidence>
<keyword evidence="9" id="KW-1185">Reference proteome</keyword>
<dbReference type="Proteomes" id="UP001056132">
    <property type="component" value="Chromosome 2"/>
</dbReference>
<dbReference type="PANTHER" id="PTHR43646:SF2">
    <property type="entry name" value="GLYCOSYLTRANSFERASE 2-LIKE DOMAIN-CONTAINING PROTEIN"/>
    <property type="match status" value="1"/>
</dbReference>
<comment type="subcellular location">
    <subcellularLocation>
        <location evidence="1">Cell membrane</location>
    </subcellularLocation>
</comment>
<accession>A0AAE9I4W5</accession>
<dbReference type="EMBL" id="VCIZ01000025">
    <property type="protein sequence ID" value="TSP09529.1"/>
    <property type="molecule type" value="Genomic_DNA"/>
</dbReference>
<dbReference type="Proteomes" id="UP000318943">
    <property type="component" value="Unassembled WGS sequence"/>
</dbReference>
<reference evidence="8" key="2">
    <citation type="journal article" date="2022" name="Microbiol. Resour. Announc.">
        <title>Genome Sequence of Cupriavidus campinensis Strain G5, a Member of a Bacterial Consortium Capable of Polyethylene Degradation.</title>
        <authorList>
            <person name="Schneider B."/>
            <person name="Pfeiffer F."/>
            <person name="Dyall-Smith M."/>
            <person name="Kunte H.J."/>
        </authorList>
    </citation>
    <scope>NUCLEOTIDE SEQUENCE</scope>
    <source>
        <strain evidence="8">G5</strain>
    </source>
</reference>
<keyword evidence="2" id="KW-1003">Cell membrane</keyword>
<feature type="domain" description="Glycosyltransferase 2-like" evidence="6">
    <location>
        <begin position="4"/>
        <end position="144"/>
    </location>
</feature>
<evidence type="ECO:0000256" key="2">
    <source>
        <dbReference type="ARBA" id="ARBA00022475"/>
    </source>
</evidence>
<keyword evidence="5" id="KW-0472">Membrane</keyword>
<protein>
    <submittedName>
        <fullName evidence="8">Glycosyltransferase family 2 protein</fullName>
    </submittedName>
</protein>
<dbReference type="GO" id="GO:0016757">
    <property type="term" value="F:glycosyltransferase activity"/>
    <property type="evidence" value="ECO:0007669"/>
    <property type="project" value="UniProtKB-KW"/>
</dbReference>
<evidence type="ECO:0000313" key="7">
    <source>
        <dbReference type="EMBL" id="TSP09529.1"/>
    </source>
</evidence>
<reference evidence="8" key="3">
    <citation type="submission" date="2022-05" db="EMBL/GenBank/DDBJ databases">
        <authorList>
            <person name="Kunte H.-J."/>
        </authorList>
    </citation>
    <scope>NUCLEOTIDE SEQUENCE</scope>
    <source>
        <strain evidence="8">G5</strain>
    </source>
</reference>
<dbReference type="EMBL" id="CP097331">
    <property type="protein sequence ID" value="URF07374.1"/>
    <property type="molecule type" value="Genomic_DNA"/>
</dbReference>
<keyword evidence="3" id="KW-0328">Glycosyltransferase</keyword>
<dbReference type="AlphaFoldDB" id="A0AAE9I4W5"/>
<evidence type="ECO:0000256" key="3">
    <source>
        <dbReference type="ARBA" id="ARBA00022676"/>
    </source>
</evidence>
<evidence type="ECO:0000313" key="9">
    <source>
        <dbReference type="Proteomes" id="UP000318943"/>
    </source>
</evidence>
<evidence type="ECO:0000256" key="1">
    <source>
        <dbReference type="ARBA" id="ARBA00004236"/>
    </source>
</evidence>